<evidence type="ECO:0000313" key="3">
    <source>
        <dbReference type="EMBL" id="QCI66207.1"/>
    </source>
</evidence>
<keyword evidence="4" id="KW-1185">Reference proteome</keyword>
<proteinExistence type="predicted"/>
<keyword evidence="2" id="KW-1133">Transmembrane helix</keyword>
<feature type="compositionally biased region" description="Low complexity" evidence="1">
    <location>
        <begin position="1"/>
        <end position="16"/>
    </location>
</feature>
<dbReference type="PIRSF" id="PIRSF032162">
    <property type="entry name" value="UCP032162_imp"/>
    <property type="match status" value="1"/>
</dbReference>
<dbReference type="AlphaFoldDB" id="A0A4D7BE41"/>
<keyword evidence="2" id="KW-0472">Membrane</keyword>
<dbReference type="EMBL" id="CP039690">
    <property type="protein sequence ID" value="QCI66207.1"/>
    <property type="molecule type" value="Genomic_DNA"/>
</dbReference>
<dbReference type="KEGG" id="pstg:E8M01_19510"/>
<evidence type="ECO:0000313" key="4">
    <source>
        <dbReference type="Proteomes" id="UP000298781"/>
    </source>
</evidence>
<keyword evidence="2" id="KW-0812">Transmembrane</keyword>
<sequence length="191" mass="20631">MTTGNPTTGNPTTGNPMSGSAAGQGLPDDEPPLFAAILTPHRSLGRTGFIAVMIAVAGLNLAAAAVFSVVGAWPVLPFLGIDVALVYLAFRANYRHARAFEEVVVTPTEIRVRKVAYHGRSREWRFNTAWTRLTEVVDDGDGRVMSLTLDSGRHKLDIATFLPPIEREGFGKALRQALAEAKRGPTRTTFT</sequence>
<organism evidence="3 4">
    <name type="scientific">Phreatobacter stygius</name>
    <dbReference type="NCBI Taxonomy" id="1940610"/>
    <lineage>
        <taxon>Bacteria</taxon>
        <taxon>Pseudomonadati</taxon>
        <taxon>Pseudomonadota</taxon>
        <taxon>Alphaproteobacteria</taxon>
        <taxon>Hyphomicrobiales</taxon>
        <taxon>Phreatobacteraceae</taxon>
        <taxon>Phreatobacter</taxon>
    </lineage>
</organism>
<dbReference type="Pfam" id="PF10003">
    <property type="entry name" value="DUF2244"/>
    <property type="match status" value="1"/>
</dbReference>
<feature type="transmembrane region" description="Helical" evidence="2">
    <location>
        <begin position="73"/>
        <end position="90"/>
    </location>
</feature>
<reference evidence="3 4" key="1">
    <citation type="submission" date="2019-04" db="EMBL/GenBank/DDBJ databases">
        <title>Phreatobacter aquaticus sp. nov.</title>
        <authorList>
            <person name="Choi A."/>
        </authorList>
    </citation>
    <scope>NUCLEOTIDE SEQUENCE [LARGE SCALE GENOMIC DNA]</scope>
    <source>
        <strain evidence="3 4">KCTC 52518</strain>
    </source>
</reference>
<protein>
    <submittedName>
        <fullName evidence="3">DUF2244 domain-containing protein</fullName>
    </submittedName>
</protein>
<dbReference type="Proteomes" id="UP000298781">
    <property type="component" value="Chromosome"/>
</dbReference>
<gene>
    <name evidence="3" type="ORF">E8M01_19510</name>
</gene>
<dbReference type="OrthoDB" id="9808190at2"/>
<feature type="transmembrane region" description="Helical" evidence="2">
    <location>
        <begin position="48"/>
        <end position="67"/>
    </location>
</feature>
<feature type="region of interest" description="Disordered" evidence="1">
    <location>
        <begin position="1"/>
        <end position="25"/>
    </location>
</feature>
<name>A0A4D7BE41_9HYPH</name>
<accession>A0A4D7BE41</accession>
<dbReference type="InterPro" id="IPR019253">
    <property type="entry name" value="DUF2244_TM"/>
</dbReference>
<evidence type="ECO:0000256" key="1">
    <source>
        <dbReference type="SAM" id="MobiDB-lite"/>
    </source>
</evidence>
<evidence type="ECO:0000256" key="2">
    <source>
        <dbReference type="SAM" id="Phobius"/>
    </source>
</evidence>
<dbReference type="InterPro" id="IPR016990">
    <property type="entry name" value="UCP032162_TM"/>
</dbReference>